<accession>A0ACC0JTX0</accession>
<evidence type="ECO:0000313" key="1">
    <source>
        <dbReference type="EMBL" id="KAI8427641.1"/>
    </source>
</evidence>
<comment type="caution">
    <text evidence="1">The sequence shown here is derived from an EMBL/GenBank/DDBJ whole genome shotgun (WGS) entry which is preliminary data.</text>
</comment>
<gene>
    <name evidence="1" type="ORF">MSG28_002118</name>
</gene>
<dbReference type="EMBL" id="CM046103">
    <property type="protein sequence ID" value="KAI8427641.1"/>
    <property type="molecule type" value="Genomic_DNA"/>
</dbReference>
<proteinExistence type="predicted"/>
<keyword evidence="2" id="KW-1185">Reference proteome</keyword>
<evidence type="ECO:0000313" key="2">
    <source>
        <dbReference type="Proteomes" id="UP001064048"/>
    </source>
</evidence>
<name>A0ACC0JTX0_CHOFU</name>
<protein>
    <submittedName>
        <fullName evidence="1">Uncharacterized protein</fullName>
    </submittedName>
</protein>
<reference evidence="1 2" key="1">
    <citation type="journal article" date="2022" name="Genome Biol. Evol.">
        <title>The Spruce Budworm Genome: Reconstructing the Evolutionary History of Antifreeze Proteins.</title>
        <authorList>
            <person name="Beliveau C."/>
            <person name="Gagne P."/>
            <person name="Picq S."/>
            <person name="Vernygora O."/>
            <person name="Keeling C.I."/>
            <person name="Pinkney K."/>
            <person name="Doucet D."/>
            <person name="Wen F."/>
            <person name="Johnston J.S."/>
            <person name="Maaroufi H."/>
            <person name="Boyle B."/>
            <person name="Laroche J."/>
            <person name="Dewar K."/>
            <person name="Juretic N."/>
            <person name="Blackburn G."/>
            <person name="Nisole A."/>
            <person name="Brunet B."/>
            <person name="Brandao M."/>
            <person name="Lumley L."/>
            <person name="Duan J."/>
            <person name="Quan G."/>
            <person name="Lucarotti C.J."/>
            <person name="Roe A.D."/>
            <person name="Sperling F.A.H."/>
            <person name="Levesque R.C."/>
            <person name="Cusson M."/>
        </authorList>
    </citation>
    <scope>NUCLEOTIDE SEQUENCE [LARGE SCALE GENOMIC DNA]</scope>
    <source>
        <strain evidence="1">Glfc:IPQL:Cfum</strain>
    </source>
</reference>
<dbReference type="Proteomes" id="UP001064048">
    <property type="component" value="Chromosome 3"/>
</dbReference>
<sequence>MTRRLNSRAARPAQSLTARSRRRPRIGSAPQAVLKTFTLEELIPLKVDFYPDKLFGEWISDSEFVSKDGAGMYNLSTNGYSVSALSKDLKYLLLTSQVMKVYRYSRIAVYSVYDLESKSINKIGKGPLQAAVWGKGRSLAYIQNNNVYYVPDVTLPAVTTLTTEGVLGEVYFGVADWIYEEEILNAAEALWFSPHGTSLAVAYFNDTLVESASYPIYGDPFDPMNQYPETMSFKYPKAGRVNPMVGLKVFKLGNPSSEARIIPAPVDVIGLDHILGRVSWASDQNLIVLWLNRRQNISILVNCDLTKDKCNLLQQQTEPNGWIDINEPFFDSTGNKMLDIQHMYSGERRFPHATIFNFNTSETEDLSPGNLTVTEILGWNEEKNTVYFIVSPGNLPWQRQLWSSTGGAMRCVSCQQPSCSNVDPMFSPGASFGILSCSSTNVPPKVFLYTAQTDSFKLLKDNFKLSEKFSKYNLPMALFNTISLGDDVMANVKLLLPPVIEKGQKYPMVVRVYAGPGTSRVKDFFDYSEYYNTYLAANRSFIVASIDVRGSKVLGVEAMHAVNNALGTVETKYSFIDPKRVGVWGWSYGGFTTTMMLAKDDQNTIACGAAVAPTLRGRKYLLVHGSGDDNVHFQHSMQLAKELQHADIEFEQVTNRMSTNPPTVVECGPDLQERGTCAIDPCDPDKCYPSPRVVIIGAGMAGLSAAGRLSQRGINNFVVLEAYERYYKYSFATSRNMSVRAASVERQPGHGRRRAALRARPCRWRAAGARKKTSRQMRDAARRIRSPPRAVRVRSPAPPYPHKTHRYRRRAVVSGGDRGRGRAWCVARGGAWCVAARAGARAGAARPGRQSLEAGGRRATPRARLFYMQKVLCISTSSKVLTCLKNHHNISSENLTWHFDEAALYKEVTKAPSSAWGSADGTLVLYVQYDDSAVSELRFPRIEQGIGGVGASRSGFLLPAFNQSTPFAFPDHVTIRYPTPGSSIPRVKLSIVAVQNSTSPPRWEIKPPNTLDGMEYYLISAQWVGKDNSHTHSEKATDEPWLEVHQQPVYSEDGSAFLLLAAVQEGGGQYYTHIKHVDVERQRLAVLSHGKVEVAQVLAWDEINHLVYYLDQCGYTYPYAFLIDKRKMTNIFCILFYCPHPPSLSSDYHRYLLETFKYLDVTRVAVWGWGYGGYVTTMLLGSQQDTLKCGIATYADEGHELKGVIEHVYRSMEDYLRECLSLDPEDTKLPPPDR</sequence>
<organism evidence="1 2">
    <name type="scientific">Choristoneura fumiferana</name>
    <name type="common">Spruce budworm moth</name>
    <name type="synonym">Archips fumiferana</name>
    <dbReference type="NCBI Taxonomy" id="7141"/>
    <lineage>
        <taxon>Eukaryota</taxon>
        <taxon>Metazoa</taxon>
        <taxon>Ecdysozoa</taxon>
        <taxon>Arthropoda</taxon>
        <taxon>Hexapoda</taxon>
        <taxon>Insecta</taxon>
        <taxon>Pterygota</taxon>
        <taxon>Neoptera</taxon>
        <taxon>Endopterygota</taxon>
        <taxon>Lepidoptera</taxon>
        <taxon>Glossata</taxon>
        <taxon>Ditrysia</taxon>
        <taxon>Tortricoidea</taxon>
        <taxon>Tortricidae</taxon>
        <taxon>Tortricinae</taxon>
        <taxon>Choristoneura</taxon>
    </lineage>
</organism>